<organism evidence="2 3">
    <name type="scientific">Seminavis robusta</name>
    <dbReference type="NCBI Taxonomy" id="568900"/>
    <lineage>
        <taxon>Eukaryota</taxon>
        <taxon>Sar</taxon>
        <taxon>Stramenopiles</taxon>
        <taxon>Ochrophyta</taxon>
        <taxon>Bacillariophyta</taxon>
        <taxon>Bacillariophyceae</taxon>
        <taxon>Bacillariophycidae</taxon>
        <taxon>Naviculales</taxon>
        <taxon>Naviculaceae</taxon>
        <taxon>Seminavis</taxon>
    </lineage>
</organism>
<feature type="region of interest" description="Disordered" evidence="1">
    <location>
        <begin position="183"/>
        <end position="205"/>
    </location>
</feature>
<evidence type="ECO:0000313" key="3">
    <source>
        <dbReference type="Proteomes" id="UP001153069"/>
    </source>
</evidence>
<keyword evidence="3" id="KW-1185">Reference proteome</keyword>
<feature type="compositionally biased region" description="Polar residues" evidence="1">
    <location>
        <begin position="88"/>
        <end position="103"/>
    </location>
</feature>
<feature type="compositionally biased region" description="Basic and acidic residues" evidence="1">
    <location>
        <begin position="187"/>
        <end position="201"/>
    </location>
</feature>
<evidence type="ECO:0000256" key="1">
    <source>
        <dbReference type="SAM" id="MobiDB-lite"/>
    </source>
</evidence>
<dbReference type="EMBL" id="CAICTM010001052">
    <property type="protein sequence ID" value="CAB9519877.1"/>
    <property type="molecule type" value="Genomic_DNA"/>
</dbReference>
<comment type="caution">
    <text evidence="2">The sequence shown here is derived from an EMBL/GenBank/DDBJ whole genome shotgun (WGS) entry which is preliminary data.</text>
</comment>
<accession>A0A9N8EEA2</accession>
<feature type="region of interest" description="Disordered" evidence="1">
    <location>
        <begin position="72"/>
        <end position="165"/>
    </location>
</feature>
<feature type="region of interest" description="Disordered" evidence="1">
    <location>
        <begin position="1"/>
        <end position="41"/>
    </location>
</feature>
<protein>
    <submittedName>
        <fullName evidence="2">Uncharacterized protein</fullName>
    </submittedName>
</protein>
<dbReference type="Proteomes" id="UP001153069">
    <property type="component" value="Unassembled WGS sequence"/>
</dbReference>
<sequence length="503" mass="54591">MKSLQLRKNLETHDYLTKDEDQATGNEEAKPSIDEGNKKETTGTGIAHYIQKFRTGCHCVWNALRGVSANLGDATSRSSGSKEDPQEPVTTGQEEVNQESIDSGSAAREDTKQSNRKRKMTSASSRPKKKVAGHSANLNAGGSNTKNDPPVTPNNNKIDPPETAGMATSTTCTIVAPPHSVVVGDAHCNHSNDKNHKRDLPHAPTPPEAVVVRRATTTTSVTSPPVLVFARGVNNDCRWHAPEDQDGESKKKSARLEIAKEALPETPALASTKDAAMSEAEKWHEFSCSRRSPVARAPRNVGQRIEVPAAIVTGIFCQAITDSALQSGANHYPSSNNNTQRSKEAILPSQYCDCENDDEKSELGEKKPRAAALGGNNSAIDKVQMAAILKGVDHCLRYRAGGIDCDFFRFKGRDKSGSLQHVTTTQIKEAWLQNVQQPCNNGGIHERQMAAILRGVDSILTFGRGGLGTFTAIKGRDTSGALRKLTPKQIQEAWEQFLAEQKW</sequence>
<feature type="compositionally biased region" description="Basic and acidic residues" evidence="1">
    <location>
        <begin position="8"/>
        <end position="41"/>
    </location>
</feature>
<reference evidence="2" key="1">
    <citation type="submission" date="2020-06" db="EMBL/GenBank/DDBJ databases">
        <authorList>
            <consortium name="Plant Systems Biology data submission"/>
        </authorList>
    </citation>
    <scope>NUCLEOTIDE SEQUENCE</scope>
    <source>
        <strain evidence="2">D6</strain>
    </source>
</reference>
<feature type="compositionally biased region" description="Polar residues" evidence="1">
    <location>
        <begin position="136"/>
        <end position="157"/>
    </location>
</feature>
<evidence type="ECO:0000313" key="2">
    <source>
        <dbReference type="EMBL" id="CAB9519877.1"/>
    </source>
</evidence>
<name>A0A9N8EEA2_9STRA</name>
<gene>
    <name evidence="2" type="ORF">SEMRO_1054_G236000.1</name>
</gene>
<proteinExistence type="predicted"/>
<dbReference type="AlphaFoldDB" id="A0A9N8EEA2"/>
<feature type="compositionally biased region" description="Basic residues" evidence="1">
    <location>
        <begin position="114"/>
        <end position="132"/>
    </location>
</feature>